<dbReference type="InterPro" id="IPR004263">
    <property type="entry name" value="Exostosin"/>
</dbReference>
<comment type="subcellular location">
    <subcellularLocation>
        <location evidence="1">Golgi apparatus membrane</location>
        <topology evidence="1">Single-pass type II membrane protein</topology>
    </subcellularLocation>
</comment>
<evidence type="ECO:0000256" key="6">
    <source>
        <dbReference type="SAM" id="MobiDB-lite"/>
    </source>
</evidence>
<keyword evidence="5" id="KW-0333">Golgi apparatus</keyword>
<dbReference type="InterPro" id="IPR040911">
    <property type="entry name" value="Exostosin_GT47"/>
</dbReference>
<evidence type="ECO:0000256" key="5">
    <source>
        <dbReference type="ARBA" id="ARBA00023034"/>
    </source>
</evidence>
<evidence type="ECO:0000313" key="8">
    <source>
        <dbReference type="EMBL" id="KAG6504226.1"/>
    </source>
</evidence>
<dbReference type="Proteomes" id="UP000734854">
    <property type="component" value="Unassembled WGS sequence"/>
</dbReference>
<dbReference type="AlphaFoldDB" id="A0A8J5GDW0"/>
<comment type="similarity">
    <text evidence="2">Belongs to the glycosyltransferase 47 family.</text>
</comment>
<keyword evidence="3" id="KW-0328">Glycosyltransferase</keyword>
<evidence type="ECO:0000313" key="9">
    <source>
        <dbReference type="Proteomes" id="UP000734854"/>
    </source>
</evidence>
<name>A0A8J5GDW0_ZINOF</name>
<feature type="region of interest" description="Disordered" evidence="6">
    <location>
        <begin position="73"/>
        <end position="99"/>
    </location>
</feature>
<evidence type="ECO:0000259" key="7">
    <source>
        <dbReference type="Pfam" id="PF03016"/>
    </source>
</evidence>
<protein>
    <recommendedName>
        <fullName evidence="7">Exostosin GT47 domain-containing protein</fullName>
    </recommendedName>
</protein>
<keyword evidence="9" id="KW-1185">Reference proteome</keyword>
<dbReference type="PANTHER" id="PTHR11062">
    <property type="entry name" value="EXOSTOSIN HEPARAN SULFATE GLYCOSYLTRANSFERASE -RELATED"/>
    <property type="match status" value="1"/>
</dbReference>
<gene>
    <name evidence="8" type="ORF">ZIOFF_036557</name>
</gene>
<evidence type="ECO:0000256" key="2">
    <source>
        <dbReference type="ARBA" id="ARBA00010271"/>
    </source>
</evidence>
<dbReference type="GO" id="GO:0016757">
    <property type="term" value="F:glycosyltransferase activity"/>
    <property type="evidence" value="ECO:0007669"/>
    <property type="project" value="UniProtKB-KW"/>
</dbReference>
<sequence length="501" mass="57249">MRPSSMAAAADSRSLAARRHRHGRAIAFCSRRRVATFALLAASATALLAVFSSSEPLLPPPPSVLVRLQQIQPTTHSSTPPPGPPSPTPPSPLDSASAGLIPNRADAKHRPLRGHEVAYWRMAPEEALRRVRKELDDAPAVSDDPELYSLLFRNVSIFKRSYELMERILKVYIYEDGRRPIFHTPELQGIYASEGWFMKLLEENRGFVTKDPSKAHLFYLPYSIRKLKLALYVPNSHNMRPLSLFLRDYVNDIAANSVYIQVPVITSKILQGPYTTILHEELCKNTIKALCNADASEGIFIRGKDVSLPETTIKVPKRPLKYVGDGRPISQRSILAFYAGNMHGRVRPILNKHWGNDKDEDMKIYRRLPNRVSRTMSYVEHMRASKFCICPMGFEVNSPRIVEAIHAECVPVIIADNFVLPFEEVLDWSSFSVVVAEKDIPNLKNILLGISQRKYIRMHNCVRRLKKHFLWHAKPLKYDIFHMILHSIWFSRLNQIQQYQE</sequence>
<evidence type="ECO:0000256" key="3">
    <source>
        <dbReference type="ARBA" id="ARBA00022676"/>
    </source>
</evidence>
<proteinExistence type="inferred from homology"/>
<reference evidence="8 9" key="1">
    <citation type="submission" date="2020-08" db="EMBL/GenBank/DDBJ databases">
        <title>Plant Genome Project.</title>
        <authorList>
            <person name="Zhang R.-G."/>
        </authorList>
    </citation>
    <scope>NUCLEOTIDE SEQUENCE [LARGE SCALE GENOMIC DNA]</scope>
    <source>
        <tissue evidence="8">Rhizome</tissue>
    </source>
</reference>
<organism evidence="8 9">
    <name type="scientific">Zingiber officinale</name>
    <name type="common">Ginger</name>
    <name type="synonym">Amomum zingiber</name>
    <dbReference type="NCBI Taxonomy" id="94328"/>
    <lineage>
        <taxon>Eukaryota</taxon>
        <taxon>Viridiplantae</taxon>
        <taxon>Streptophyta</taxon>
        <taxon>Embryophyta</taxon>
        <taxon>Tracheophyta</taxon>
        <taxon>Spermatophyta</taxon>
        <taxon>Magnoliopsida</taxon>
        <taxon>Liliopsida</taxon>
        <taxon>Zingiberales</taxon>
        <taxon>Zingiberaceae</taxon>
        <taxon>Zingiber</taxon>
    </lineage>
</organism>
<evidence type="ECO:0000256" key="1">
    <source>
        <dbReference type="ARBA" id="ARBA00004323"/>
    </source>
</evidence>
<dbReference type="Pfam" id="PF03016">
    <property type="entry name" value="Exostosin_GT47"/>
    <property type="match status" value="1"/>
</dbReference>
<feature type="compositionally biased region" description="Pro residues" evidence="6">
    <location>
        <begin position="79"/>
        <end position="92"/>
    </location>
</feature>
<accession>A0A8J5GDW0</accession>
<dbReference type="PANTHER" id="PTHR11062:SF59">
    <property type="entry name" value="EXOSTOSIN FAMILY PROTEIN"/>
    <property type="match status" value="1"/>
</dbReference>
<feature type="domain" description="Exostosin GT47" evidence="7">
    <location>
        <begin position="167"/>
        <end position="447"/>
    </location>
</feature>
<dbReference type="EMBL" id="JACMSC010000010">
    <property type="protein sequence ID" value="KAG6504226.1"/>
    <property type="molecule type" value="Genomic_DNA"/>
</dbReference>
<evidence type="ECO:0000256" key="4">
    <source>
        <dbReference type="ARBA" id="ARBA00022968"/>
    </source>
</evidence>
<keyword evidence="4" id="KW-0735">Signal-anchor</keyword>
<keyword evidence="3" id="KW-0808">Transferase</keyword>
<comment type="caution">
    <text evidence="8">The sequence shown here is derived from an EMBL/GenBank/DDBJ whole genome shotgun (WGS) entry which is preliminary data.</text>
</comment>
<dbReference type="GO" id="GO:0000139">
    <property type="term" value="C:Golgi membrane"/>
    <property type="evidence" value="ECO:0007669"/>
    <property type="project" value="UniProtKB-SubCell"/>
</dbReference>
<keyword evidence="4" id="KW-0812">Transmembrane</keyword>